<dbReference type="EMBL" id="PHUF01000002">
    <property type="protein sequence ID" value="PKB25905.1"/>
    <property type="molecule type" value="Genomic_DNA"/>
</dbReference>
<sequence length="319" mass="33660">MLCIPLRGPTMFTTFSTSSRAPSAFLAATLLGGSAALALPPYSDWSTPRSAEALPGSSPSLNTASVDGCVSLSRDGRTIYFNSNRSGNQDIYRATRDNVETGFGNSERLADTVNTAADEFCPTITVNNRLYFSRASSADPGDLLVTRERQGGDWDEPANLGAAINSPLMDEAADFFEDAAGNKVMVFSRRNGNGTGGKLYQSVNGAQAVQMNGGVASPASDNRPNISRDGLTIYFDSTRPGGLGGVDLYVATRAGTDEDFGAATALTALNSAAFDARPSLSWDGSELFFSSGRPGSESLAPDIWRTARERTTGPKVVKF</sequence>
<dbReference type="Proteomes" id="UP000232587">
    <property type="component" value="Unassembled WGS sequence"/>
</dbReference>
<gene>
    <name evidence="1" type="ORF">B0I00_1113</name>
</gene>
<dbReference type="Gene3D" id="2.120.10.30">
    <property type="entry name" value="TolB, C-terminal domain"/>
    <property type="match status" value="2"/>
</dbReference>
<accession>A0A2N0I422</accession>
<dbReference type="InterPro" id="IPR011659">
    <property type="entry name" value="WD40"/>
</dbReference>
<evidence type="ECO:0000313" key="1">
    <source>
        <dbReference type="EMBL" id="PKB25905.1"/>
    </source>
</evidence>
<dbReference type="AlphaFoldDB" id="A0A2N0I422"/>
<keyword evidence="2" id="KW-1185">Reference proteome</keyword>
<proteinExistence type="predicted"/>
<dbReference type="SUPFAM" id="SSF82171">
    <property type="entry name" value="DPP6 N-terminal domain-like"/>
    <property type="match status" value="1"/>
</dbReference>
<name>A0A2N0I422_9SPHN</name>
<protein>
    <submittedName>
        <fullName evidence="1">WD40 repeat protein</fullName>
    </submittedName>
</protein>
<comment type="caution">
    <text evidence="1">The sequence shown here is derived from an EMBL/GenBank/DDBJ whole genome shotgun (WGS) entry which is preliminary data.</text>
</comment>
<reference evidence="1 2" key="1">
    <citation type="submission" date="2017-11" db="EMBL/GenBank/DDBJ databases">
        <title>Genomic Encyclopedia of Type Strains, Phase III (KMG-III): the genomes of soil and plant-associated and newly described type strains.</title>
        <authorList>
            <person name="Whitman W."/>
        </authorList>
    </citation>
    <scope>NUCLEOTIDE SEQUENCE [LARGE SCALE GENOMIC DNA]</scope>
    <source>
        <strain evidence="1 2">CGMCC 1.12274</strain>
    </source>
</reference>
<organism evidence="1 2">
    <name type="scientific">Novosphingobium kunmingense</name>
    <dbReference type="NCBI Taxonomy" id="1211806"/>
    <lineage>
        <taxon>Bacteria</taxon>
        <taxon>Pseudomonadati</taxon>
        <taxon>Pseudomonadota</taxon>
        <taxon>Alphaproteobacteria</taxon>
        <taxon>Sphingomonadales</taxon>
        <taxon>Sphingomonadaceae</taxon>
        <taxon>Novosphingobium</taxon>
    </lineage>
</organism>
<dbReference type="Pfam" id="PF07676">
    <property type="entry name" value="PD40"/>
    <property type="match status" value="3"/>
</dbReference>
<dbReference type="InterPro" id="IPR011042">
    <property type="entry name" value="6-blade_b-propeller_TolB-like"/>
</dbReference>
<evidence type="ECO:0000313" key="2">
    <source>
        <dbReference type="Proteomes" id="UP000232587"/>
    </source>
</evidence>